<proteinExistence type="predicted"/>
<keyword evidence="2" id="KW-1185">Reference proteome</keyword>
<accession>A0A9D3VG26</accession>
<protein>
    <submittedName>
        <fullName evidence="1">Uncharacterized protein</fullName>
    </submittedName>
</protein>
<organism evidence="1 2">
    <name type="scientific">Gossypium stocksii</name>
    <dbReference type="NCBI Taxonomy" id="47602"/>
    <lineage>
        <taxon>Eukaryota</taxon>
        <taxon>Viridiplantae</taxon>
        <taxon>Streptophyta</taxon>
        <taxon>Embryophyta</taxon>
        <taxon>Tracheophyta</taxon>
        <taxon>Spermatophyta</taxon>
        <taxon>Magnoliopsida</taxon>
        <taxon>eudicotyledons</taxon>
        <taxon>Gunneridae</taxon>
        <taxon>Pentapetalae</taxon>
        <taxon>rosids</taxon>
        <taxon>malvids</taxon>
        <taxon>Malvales</taxon>
        <taxon>Malvaceae</taxon>
        <taxon>Malvoideae</taxon>
        <taxon>Gossypium</taxon>
    </lineage>
</organism>
<evidence type="ECO:0000313" key="2">
    <source>
        <dbReference type="Proteomes" id="UP000828251"/>
    </source>
</evidence>
<dbReference type="EMBL" id="JAIQCV010000007">
    <property type="protein sequence ID" value="KAH1082470.1"/>
    <property type="molecule type" value="Genomic_DNA"/>
</dbReference>
<dbReference type="OrthoDB" id="996652at2759"/>
<comment type="caution">
    <text evidence="1">The sequence shown here is derived from an EMBL/GenBank/DDBJ whole genome shotgun (WGS) entry which is preliminary data.</text>
</comment>
<sequence length="171" mass="19652">MKEGVILVKFGNVEDRKKTLNLSPRLFDQYLFAMLPYVKGKEIGSLRFQFISILGTVNQDRGNWRNEIEVIKAQRIGISERKGNLLGNTVLKDLGEPNIVMFMENQVAKRRGKERAVESNSKKAPVEQFEENLWMVHHLLRRRLAISPAKINEVFKLELSWVGESRDSLGA</sequence>
<dbReference type="AlphaFoldDB" id="A0A9D3VG26"/>
<name>A0A9D3VG26_9ROSI</name>
<evidence type="ECO:0000313" key="1">
    <source>
        <dbReference type="EMBL" id="KAH1082470.1"/>
    </source>
</evidence>
<gene>
    <name evidence="1" type="ORF">J1N35_022231</name>
</gene>
<reference evidence="1 2" key="1">
    <citation type="journal article" date="2021" name="Plant Biotechnol. J.">
        <title>Multi-omics assisted identification of the key and species-specific regulatory components of drought-tolerant mechanisms in Gossypium stocksii.</title>
        <authorList>
            <person name="Yu D."/>
            <person name="Ke L."/>
            <person name="Zhang D."/>
            <person name="Wu Y."/>
            <person name="Sun Y."/>
            <person name="Mei J."/>
            <person name="Sun J."/>
            <person name="Sun Y."/>
        </authorList>
    </citation>
    <scope>NUCLEOTIDE SEQUENCE [LARGE SCALE GENOMIC DNA]</scope>
    <source>
        <strain evidence="2">cv. E1</strain>
        <tissue evidence="1">Leaf</tissue>
    </source>
</reference>
<dbReference type="Proteomes" id="UP000828251">
    <property type="component" value="Unassembled WGS sequence"/>
</dbReference>